<evidence type="ECO:0000256" key="3">
    <source>
        <dbReference type="ARBA" id="ARBA00022475"/>
    </source>
</evidence>
<evidence type="ECO:0000256" key="2">
    <source>
        <dbReference type="ARBA" id="ARBA00022448"/>
    </source>
</evidence>
<dbReference type="PANTHER" id="PTHR35011">
    <property type="entry name" value="2,3-DIKETO-L-GULONATE TRAP TRANSPORTER SMALL PERMEASE PROTEIN YIAM"/>
    <property type="match status" value="1"/>
</dbReference>
<name>A0ABQ6LP68_9RHOB</name>
<keyword evidence="7 9" id="KW-0472">Membrane</keyword>
<evidence type="ECO:0000256" key="6">
    <source>
        <dbReference type="ARBA" id="ARBA00022989"/>
    </source>
</evidence>
<protein>
    <recommendedName>
        <fullName evidence="9">TRAP transporter small permease protein</fullName>
    </recommendedName>
</protein>
<reference evidence="11 12" key="1">
    <citation type="submission" date="2023-04" db="EMBL/GenBank/DDBJ databases">
        <title>Marinoamorphus aggregata gen. nov., sp. Nov., isolate from tissue of brittle star Ophioplocus japonicus.</title>
        <authorList>
            <person name="Kawano K."/>
            <person name="Sawayama S."/>
            <person name="Nakagawa S."/>
        </authorList>
    </citation>
    <scope>NUCLEOTIDE SEQUENCE [LARGE SCALE GENOMIC DNA]</scope>
    <source>
        <strain evidence="11 12">NKW23</strain>
    </source>
</reference>
<dbReference type="Proteomes" id="UP001239909">
    <property type="component" value="Unassembled WGS sequence"/>
</dbReference>
<comment type="similarity">
    <text evidence="8 9">Belongs to the TRAP transporter small permease family.</text>
</comment>
<comment type="subunit">
    <text evidence="9">The complex comprises the extracytoplasmic solute receptor protein and the two transmembrane proteins.</text>
</comment>
<evidence type="ECO:0000256" key="7">
    <source>
        <dbReference type="ARBA" id="ARBA00023136"/>
    </source>
</evidence>
<evidence type="ECO:0000313" key="12">
    <source>
        <dbReference type="Proteomes" id="UP001239909"/>
    </source>
</evidence>
<evidence type="ECO:0000256" key="8">
    <source>
        <dbReference type="ARBA" id="ARBA00038436"/>
    </source>
</evidence>
<comment type="function">
    <text evidence="9">Part of the tripartite ATP-independent periplasmic (TRAP) transport system.</text>
</comment>
<organism evidence="11 12">
    <name type="scientific">Paralimibaculum aggregatum</name>
    <dbReference type="NCBI Taxonomy" id="3036245"/>
    <lineage>
        <taxon>Bacteria</taxon>
        <taxon>Pseudomonadati</taxon>
        <taxon>Pseudomonadota</taxon>
        <taxon>Alphaproteobacteria</taxon>
        <taxon>Rhodobacterales</taxon>
        <taxon>Paracoccaceae</taxon>
        <taxon>Paralimibaculum</taxon>
    </lineage>
</organism>
<feature type="transmembrane region" description="Helical" evidence="9">
    <location>
        <begin position="133"/>
        <end position="153"/>
    </location>
</feature>
<dbReference type="PANTHER" id="PTHR35011:SF4">
    <property type="entry name" value="SLL1102 PROTEIN"/>
    <property type="match status" value="1"/>
</dbReference>
<dbReference type="InterPro" id="IPR007387">
    <property type="entry name" value="TRAP_DctQ"/>
</dbReference>
<dbReference type="Pfam" id="PF04290">
    <property type="entry name" value="DctQ"/>
    <property type="match status" value="1"/>
</dbReference>
<comment type="caution">
    <text evidence="11">The sequence shown here is derived from an EMBL/GenBank/DDBJ whole genome shotgun (WGS) entry which is preliminary data.</text>
</comment>
<keyword evidence="6 9" id="KW-1133">Transmembrane helix</keyword>
<evidence type="ECO:0000256" key="9">
    <source>
        <dbReference type="RuleBase" id="RU369079"/>
    </source>
</evidence>
<evidence type="ECO:0000256" key="1">
    <source>
        <dbReference type="ARBA" id="ARBA00004429"/>
    </source>
</evidence>
<dbReference type="InterPro" id="IPR055348">
    <property type="entry name" value="DctQ"/>
</dbReference>
<keyword evidence="2 9" id="KW-0813">Transport</keyword>
<feature type="domain" description="Tripartite ATP-independent periplasmic transporters DctQ component" evidence="10">
    <location>
        <begin position="26"/>
        <end position="158"/>
    </location>
</feature>
<gene>
    <name evidence="11" type="ORF">LNKW23_16370</name>
</gene>
<sequence length="173" mass="18953">MGSVCRAIDTLSTVVGSVAALIIIPLVLATCWEVLARYIFGAPTIWAFELGYMLMGLHFLLGGALTLLRQQHVRIDLIYARLPPRRRAIIDLAGYALLVLPALVMICLRFWEHTSNAMTTGERTGQSAWNPEIWPFRAIILASFGLLALQVVSESLKAIAVLRGAPLQPAEEG</sequence>
<accession>A0ABQ6LP68</accession>
<feature type="transmembrane region" description="Helical" evidence="9">
    <location>
        <begin position="12"/>
        <end position="39"/>
    </location>
</feature>
<comment type="subcellular location">
    <subcellularLocation>
        <location evidence="1 9">Cell inner membrane</location>
        <topology evidence="1 9">Multi-pass membrane protein</topology>
    </subcellularLocation>
</comment>
<keyword evidence="3" id="KW-1003">Cell membrane</keyword>
<keyword evidence="12" id="KW-1185">Reference proteome</keyword>
<keyword evidence="4 9" id="KW-0997">Cell inner membrane</keyword>
<evidence type="ECO:0000256" key="5">
    <source>
        <dbReference type="ARBA" id="ARBA00022692"/>
    </source>
</evidence>
<dbReference type="EMBL" id="BSYI01000010">
    <property type="protein sequence ID" value="GMG82424.1"/>
    <property type="molecule type" value="Genomic_DNA"/>
</dbReference>
<feature type="transmembrane region" description="Helical" evidence="9">
    <location>
        <begin position="45"/>
        <end position="68"/>
    </location>
</feature>
<dbReference type="RefSeq" id="WP_285671203.1">
    <property type="nucleotide sequence ID" value="NZ_BSYI01000010.1"/>
</dbReference>
<evidence type="ECO:0000256" key="4">
    <source>
        <dbReference type="ARBA" id="ARBA00022519"/>
    </source>
</evidence>
<evidence type="ECO:0000259" key="10">
    <source>
        <dbReference type="Pfam" id="PF04290"/>
    </source>
</evidence>
<proteinExistence type="inferred from homology"/>
<keyword evidence="5 9" id="KW-0812">Transmembrane</keyword>
<evidence type="ECO:0000313" key="11">
    <source>
        <dbReference type="EMBL" id="GMG82424.1"/>
    </source>
</evidence>
<feature type="transmembrane region" description="Helical" evidence="9">
    <location>
        <begin position="89"/>
        <end position="111"/>
    </location>
</feature>